<dbReference type="InParanoid" id="J4G678"/>
<name>J4G678_9APHY</name>
<dbReference type="GeneID" id="24096564"/>
<feature type="region of interest" description="Disordered" evidence="1">
    <location>
        <begin position="37"/>
        <end position="84"/>
    </location>
</feature>
<dbReference type="RefSeq" id="XP_012180936.1">
    <property type="nucleotide sequence ID" value="XM_012325546.1"/>
</dbReference>
<dbReference type="EMBL" id="HE797042">
    <property type="protein sequence ID" value="CCM01653.1"/>
    <property type="molecule type" value="Genomic_DNA"/>
</dbReference>
<accession>J4G678</accession>
<protein>
    <submittedName>
        <fullName evidence="2">Uncharacterized protein</fullName>
    </submittedName>
</protein>
<dbReference type="OrthoDB" id="3262732at2759"/>
<gene>
    <name evidence="2" type="ORF">FIBRA_03714</name>
</gene>
<proteinExistence type="predicted"/>
<evidence type="ECO:0000313" key="2">
    <source>
        <dbReference type="EMBL" id="CCM01653.1"/>
    </source>
</evidence>
<keyword evidence="3" id="KW-1185">Reference proteome</keyword>
<evidence type="ECO:0000256" key="1">
    <source>
        <dbReference type="SAM" id="MobiDB-lite"/>
    </source>
</evidence>
<dbReference type="HOGENOM" id="CLU_2109060_0_0_1"/>
<dbReference type="Proteomes" id="UP000006352">
    <property type="component" value="Unassembled WGS sequence"/>
</dbReference>
<sequence length="115" mass="12641">MTSTAFCDMSSVETQKQRYSRELAAYTLQQWELARRQALEKDRTKNKPSSSSRTSAGPKDTNTTPRASQGQVAPLPTGDGDRVTNTVAGIQSIDYASKLRNGAKYEGRVLATRRA</sequence>
<feature type="compositionally biased region" description="Polar residues" evidence="1">
    <location>
        <begin position="47"/>
        <end position="71"/>
    </location>
</feature>
<reference evidence="2 3" key="1">
    <citation type="journal article" date="2012" name="Appl. Environ. Microbiol.">
        <title>Short-read sequencing for genomic analysis of the brown rot fungus Fibroporia radiculosa.</title>
        <authorList>
            <person name="Tang J.D."/>
            <person name="Perkins A.D."/>
            <person name="Sonstegard T.S."/>
            <person name="Schroeder S.G."/>
            <person name="Burgess S.C."/>
            <person name="Diehl S.V."/>
        </authorList>
    </citation>
    <scope>NUCLEOTIDE SEQUENCE [LARGE SCALE GENOMIC DNA]</scope>
    <source>
        <strain evidence="2 3">TFFH 294</strain>
    </source>
</reference>
<evidence type="ECO:0000313" key="3">
    <source>
        <dbReference type="Proteomes" id="UP000006352"/>
    </source>
</evidence>
<organism evidence="2 3">
    <name type="scientific">Fibroporia radiculosa</name>
    <dbReference type="NCBI Taxonomy" id="599839"/>
    <lineage>
        <taxon>Eukaryota</taxon>
        <taxon>Fungi</taxon>
        <taxon>Dikarya</taxon>
        <taxon>Basidiomycota</taxon>
        <taxon>Agaricomycotina</taxon>
        <taxon>Agaricomycetes</taxon>
        <taxon>Polyporales</taxon>
        <taxon>Fibroporiaceae</taxon>
        <taxon>Fibroporia</taxon>
    </lineage>
</organism>
<dbReference type="AlphaFoldDB" id="J4G678"/>